<evidence type="ECO:0008006" key="3">
    <source>
        <dbReference type="Google" id="ProtNLM"/>
    </source>
</evidence>
<protein>
    <recommendedName>
        <fullName evidence="3">YjeF N-terminal domain containing 3</fullName>
    </recommendedName>
</protein>
<reference evidence="1" key="1">
    <citation type="submission" date="2025-08" db="UniProtKB">
        <authorList>
            <consortium name="Ensembl"/>
        </authorList>
    </citation>
    <scope>IDENTIFICATION</scope>
</reference>
<dbReference type="GeneTree" id="ENSGT00960000189525"/>
<evidence type="ECO:0000313" key="2">
    <source>
        <dbReference type="Proteomes" id="UP000694391"/>
    </source>
</evidence>
<dbReference type="Proteomes" id="UP000694391">
    <property type="component" value="Unplaced"/>
</dbReference>
<keyword evidence="2" id="KW-1185">Reference proteome</keyword>
<accession>A0A8C0KKG3</accession>
<name>A0A8C0KKG3_CANLU</name>
<dbReference type="Ensembl" id="ENSCAFT00020018403.1">
    <property type="protein sequence ID" value="ENSCAFP00020015850.1"/>
    <property type="gene ID" value="ENSCAFG00020012723.1"/>
</dbReference>
<reference evidence="1" key="2">
    <citation type="submission" date="2025-09" db="UniProtKB">
        <authorList>
            <consortium name="Ensembl"/>
        </authorList>
    </citation>
    <scope>IDENTIFICATION</scope>
</reference>
<proteinExistence type="predicted"/>
<organism evidence="1 2">
    <name type="scientific">Canis lupus dingo</name>
    <name type="common">dingo</name>
    <dbReference type="NCBI Taxonomy" id="286419"/>
    <lineage>
        <taxon>Eukaryota</taxon>
        <taxon>Metazoa</taxon>
        <taxon>Chordata</taxon>
        <taxon>Craniata</taxon>
        <taxon>Vertebrata</taxon>
        <taxon>Euteleostomi</taxon>
        <taxon>Mammalia</taxon>
        <taxon>Eutheria</taxon>
        <taxon>Laurasiatheria</taxon>
        <taxon>Carnivora</taxon>
        <taxon>Caniformia</taxon>
        <taxon>Canidae</taxon>
        <taxon>Canis</taxon>
    </lineage>
</organism>
<dbReference type="AlphaFoldDB" id="A0A8C0KKG3"/>
<sequence>MSSAARPDPAETPEEQRFLSTEEAAALERELLEDYRFGRQQLVELCGHASAVAVTKVSDPCLEPTRAEVWLHDPGREEQNGLGLKKPLFVWSYSSPSLIWGN</sequence>
<evidence type="ECO:0000313" key="1">
    <source>
        <dbReference type="Ensembl" id="ENSCAFP00020015850.1"/>
    </source>
</evidence>